<dbReference type="PANTHER" id="PTHR30346">
    <property type="entry name" value="TRANSCRIPTIONAL DUAL REGULATOR HCAR-RELATED"/>
    <property type="match status" value="1"/>
</dbReference>
<keyword evidence="7" id="KW-1185">Reference proteome</keyword>
<dbReference type="InterPro" id="IPR005119">
    <property type="entry name" value="LysR_subst-bd"/>
</dbReference>
<dbReference type="Gene3D" id="3.40.190.10">
    <property type="entry name" value="Periplasmic binding protein-like II"/>
    <property type="match status" value="2"/>
</dbReference>
<dbReference type="AlphaFoldDB" id="A0A2N3Y143"/>
<dbReference type="EMBL" id="PJNB01000001">
    <property type="protein sequence ID" value="PKW16632.1"/>
    <property type="molecule type" value="Genomic_DNA"/>
</dbReference>
<dbReference type="InterPro" id="IPR036388">
    <property type="entry name" value="WH-like_DNA-bd_sf"/>
</dbReference>
<evidence type="ECO:0000256" key="4">
    <source>
        <dbReference type="ARBA" id="ARBA00023163"/>
    </source>
</evidence>
<keyword evidence="2" id="KW-0805">Transcription regulation</keyword>
<dbReference type="SUPFAM" id="SSF53850">
    <property type="entry name" value="Periplasmic binding protein-like II"/>
    <property type="match status" value="1"/>
</dbReference>
<dbReference type="SUPFAM" id="SSF46785">
    <property type="entry name" value="Winged helix' DNA-binding domain"/>
    <property type="match status" value="1"/>
</dbReference>
<dbReference type="PRINTS" id="PR00039">
    <property type="entry name" value="HTHLYSR"/>
</dbReference>
<keyword evidence="3 6" id="KW-0238">DNA-binding</keyword>
<feature type="domain" description="HTH lysR-type" evidence="5">
    <location>
        <begin position="1"/>
        <end position="58"/>
    </location>
</feature>
<dbReference type="GO" id="GO:0032993">
    <property type="term" value="C:protein-DNA complex"/>
    <property type="evidence" value="ECO:0007669"/>
    <property type="project" value="TreeGrafter"/>
</dbReference>
<dbReference type="STRING" id="994479.GCA_000194155_07423"/>
<organism evidence="6 7">
    <name type="scientific">Saccharopolyspora spinosa</name>
    <dbReference type="NCBI Taxonomy" id="60894"/>
    <lineage>
        <taxon>Bacteria</taxon>
        <taxon>Bacillati</taxon>
        <taxon>Actinomycetota</taxon>
        <taxon>Actinomycetes</taxon>
        <taxon>Pseudonocardiales</taxon>
        <taxon>Pseudonocardiaceae</taxon>
        <taxon>Saccharopolyspora</taxon>
    </lineage>
</organism>
<sequence>MELRHLRYFVAVAEELHFGRAAHRLHMASPPLSQRIRDLERELGVDLFDRNPRRVQLTEAGALLLEYARRVLDDVEAVHQAMGRARSGGMTALRVGVPPDTSVAVLATMVGHFRTAHPDVLVELREATTNEQVHDLRRGELDLGVVRHPCDTVGLQCSASMRRVIGVLLPRTHELADHSTVDLRDLNDSPLVVFPRKMASHLYDHMLTVCRDHGFMPGMIRHARNPGFIQGLVLAGLGVHLNEEPAQQLPAGLTWRPIHGEPLAWITSTVWTPSRHSPVLGDLTEAVFAGLAAGGHEPVPQQS</sequence>
<accession>A0A2N3Y143</accession>
<evidence type="ECO:0000256" key="3">
    <source>
        <dbReference type="ARBA" id="ARBA00023125"/>
    </source>
</evidence>
<dbReference type="CDD" id="cd08414">
    <property type="entry name" value="PBP2_LTTR_aromatics_like"/>
    <property type="match status" value="1"/>
</dbReference>
<proteinExistence type="inferred from homology"/>
<protein>
    <submittedName>
        <fullName evidence="6">DNA-binding transcriptional LysR family regulator</fullName>
    </submittedName>
</protein>
<dbReference type="FunFam" id="1.10.10.10:FF:000001">
    <property type="entry name" value="LysR family transcriptional regulator"/>
    <property type="match status" value="1"/>
</dbReference>
<dbReference type="Proteomes" id="UP000233786">
    <property type="component" value="Unassembled WGS sequence"/>
</dbReference>
<dbReference type="PROSITE" id="PS50931">
    <property type="entry name" value="HTH_LYSR"/>
    <property type="match status" value="1"/>
</dbReference>
<gene>
    <name evidence="6" type="ORF">A8926_4483</name>
</gene>
<evidence type="ECO:0000313" key="7">
    <source>
        <dbReference type="Proteomes" id="UP000233786"/>
    </source>
</evidence>
<comment type="caution">
    <text evidence="6">The sequence shown here is derived from an EMBL/GenBank/DDBJ whole genome shotgun (WGS) entry which is preliminary data.</text>
</comment>
<dbReference type="Pfam" id="PF00126">
    <property type="entry name" value="HTH_1"/>
    <property type="match status" value="1"/>
</dbReference>
<dbReference type="GO" id="GO:0003677">
    <property type="term" value="F:DNA binding"/>
    <property type="evidence" value="ECO:0007669"/>
    <property type="project" value="UniProtKB-KW"/>
</dbReference>
<dbReference type="RefSeq" id="WP_029536112.1">
    <property type="nucleotide sequence ID" value="NZ_CP061007.1"/>
</dbReference>
<dbReference type="OrthoDB" id="3176554at2"/>
<dbReference type="Gene3D" id="1.10.10.10">
    <property type="entry name" value="Winged helix-like DNA-binding domain superfamily/Winged helix DNA-binding domain"/>
    <property type="match status" value="1"/>
</dbReference>
<comment type="similarity">
    <text evidence="1">Belongs to the LysR transcriptional regulatory family.</text>
</comment>
<keyword evidence="4" id="KW-0804">Transcription</keyword>
<evidence type="ECO:0000256" key="2">
    <source>
        <dbReference type="ARBA" id="ARBA00023015"/>
    </source>
</evidence>
<evidence type="ECO:0000259" key="5">
    <source>
        <dbReference type="PROSITE" id="PS50931"/>
    </source>
</evidence>
<name>A0A2N3Y143_SACSN</name>
<dbReference type="InterPro" id="IPR036390">
    <property type="entry name" value="WH_DNA-bd_sf"/>
</dbReference>
<evidence type="ECO:0000256" key="1">
    <source>
        <dbReference type="ARBA" id="ARBA00009437"/>
    </source>
</evidence>
<evidence type="ECO:0000313" key="6">
    <source>
        <dbReference type="EMBL" id="PKW16632.1"/>
    </source>
</evidence>
<dbReference type="PANTHER" id="PTHR30346:SF0">
    <property type="entry name" value="HCA OPERON TRANSCRIPTIONAL ACTIVATOR HCAR"/>
    <property type="match status" value="1"/>
</dbReference>
<dbReference type="Pfam" id="PF03466">
    <property type="entry name" value="LysR_substrate"/>
    <property type="match status" value="1"/>
</dbReference>
<dbReference type="GO" id="GO:0003700">
    <property type="term" value="F:DNA-binding transcription factor activity"/>
    <property type="evidence" value="ECO:0007669"/>
    <property type="project" value="InterPro"/>
</dbReference>
<reference evidence="6" key="1">
    <citation type="submission" date="2017-12" db="EMBL/GenBank/DDBJ databases">
        <title>Sequencing the genomes of 1000 Actinobacteria strains.</title>
        <authorList>
            <person name="Klenk H.-P."/>
        </authorList>
    </citation>
    <scope>NUCLEOTIDE SEQUENCE [LARGE SCALE GENOMIC DNA]</scope>
    <source>
        <strain evidence="6">DSM 44228</strain>
    </source>
</reference>
<dbReference type="InterPro" id="IPR000847">
    <property type="entry name" value="LysR_HTH_N"/>
</dbReference>